<evidence type="ECO:0000313" key="5">
    <source>
        <dbReference type="Proteomes" id="UP001218218"/>
    </source>
</evidence>
<dbReference type="AlphaFoldDB" id="A0AAD6Z5D7"/>
<keyword evidence="3" id="KW-0732">Signal</keyword>
<reference evidence="4" key="1">
    <citation type="submission" date="2023-03" db="EMBL/GenBank/DDBJ databases">
        <title>Massive genome expansion in bonnet fungi (Mycena s.s.) driven by repeated elements and novel gene families across ecological guilds.</title>
        <authorList>
            <consortium name="Lawrence Berkeley National Laboratory"/>
            <person name="Harder C.B."/>
            <person name="Miyauchi S."/>
            <person name="Viragh M."/>
            <person name="Kuo A."/>
            <person name="Thoen E."/>
            <person name="Andreopoulos B."/>
            <person name="Lu D."/>
            <person name="Skrede I."/>
            <person name="Drula E."/>
            <person name="Henrissat B."/>
            <person name="Morin E."/>
            <person name="Kohler A."/>
            <person name="Barry K."/>
            <person name="LaButti K."/>
            <person name="Morin E."/>
            <person name="Salamov A."/>
            <person name="Lipzen A."/>
            <person name="Mereny Z."/>
            <person name="Hegedus B."/>
            <person name="Baldrian P."/>
            <person name="Stursova M."/>
            <person name="Weitz H."/>
            <person name="Taylor A."/>
            <person name="Grigoriev I.V."/>
            <person name="Nagy L.G."/>
            <person name="Martin F."/>
            <person name="Kauserud H."/>
        </authorList>
    </citation>
    <scope>NUCLEOTIDE SEQUENCE</scope>
    <source>
        <strain evidence="4">CBHHK002</strain>
    </source>
</reference>
<name>A0AAD6Z5D7_9AGAR</name>
<feature type="transmembrane region" description="Helical" evidence="2">
    <location>
        <begin position="99"/>
        <end position="122"/>
    </location>
</feature>
<dbReference type="Proteomes" id="UP001218218">
    <property type="component" value="Unassembled WGS sequence"/>
</dbReference>
<keyword evidence="2" id="KW-1133">Transmembrane helix</keyword>
<organism evidence="4 5">
    <name type="scientific">Mycena albidolilacea</name>
    <dbReference type="NCBI Taxonomy" id="1033008"/>
    <lineage>
        <taxon>Eukaryota</taxon>
        <taxon>Fungi</taxon>
        <taxon>Dikarya</taxon>
        <taxon>Basidiomycota</taxon>
        <taxon>Agaricomycotina</taxon>
        <taxon>Agaricomycetes</taxon>
        <taxon>Agaricomycetidae</taxon>
        <taxon>Agaricales</taxon>
        <taxon>Marasmiineae</taxon>
        <taxon>Mycenaceae</taxon>
        <taxon>Mycena</taxon>
    </lineage>
</organism>
<evidence type="ECO:0000256" key="2">
    <source>
        <dbReference type="SAM" id="Phobius"/>
    </source>
</evidence>
<accession>A0AAD6Z5D7</accession>
<keyword evidence="2" id="KW-0812">Transmembrane</keyword>
<sequence length="174" mass="18404">MLSTVQRPFILLMLKCTLRLILASTIPSSATIAAAFSHDIASQYPAISHLPTAATTPSLLSPLLMLPTPPPAGQQVSNSQHARPPPPSAAPRIGAPHEAITVAAFLLLSAFICGLAVGLANLMRSGETTYSRAKDSFIPTTTLFSPTALIRRRLRGKSYGQGRFGGGFTIRLGR</sequence>
<comment type="caution">
    <text evidence="4">The sequence shown here is derived from an EMBL/GenBank/DDBJ whole genome shotgun (WGS) entry which is preliminary data.</text>
</comment>
<feature type="region of interest" description="Disordered" evidence="1">
    <location>
        <begin position="70"/>
        <end position="93"/>
    </location>
</feature>
<evidence type="ECO:0000256" key="3">
    <source>
        <dbReference type="SAM" id="SignalP"/>
    </source>
</evidence>
<proteinExistence type="predicted"/>
<gene>
    <name evidence="4" type="ORF">DFH08DRAFT_1088537</name>
</gene>
<keyword evidence="5" id="KW-1185">Reference proteome</keyword>
<feature type="signal peptide" evidence="3">
    <location>
        <begin position="1"/>
        <end position="23"/>
    </location>
</feature>
<dbReference type="EMBL" id="JARIHO010000086">
    <property type="protein sequence ID" value="KAJ7307935.1"/>
    <property type="molecule type" value="Genomic_DNA"/>
</dbReference>
<evidence type="ECO:0000313" key="4">
    <source>
        <dbReference type="EMBL" id="KAJ7307935.1"/>
    </source>
</evidence>
<keyword evidence="2" id="KW-0472">Membrane</keyword>
<feature type="chain" id="PRO_5042244086" evidence="3">
    <location>
        <begin position="24"/>
        <end position="174"/>
    </location>
</feature>
<evidence type="ECO:0000256" key="1">
    <source>
        <dbReference type="SAM" id="MobiDB-lite"/>
    </source>
</evidence>
<protein>
    <submittedName>
        <fullName evidence="4">Uncharacterized protein</fullName>
    </submittedName>
</protein>